<feature type="compositionally biased region" description="Polar residues" evidence="1">
    <location>
        <begin position="518"/>
        <end position="532"/>
    </location>
</feature>
<dbReference type="RefSeq" id="WP_151969344.1">
    <property type="nucleotide sequence ID" value="NZ_AP019860.1"/>
</dbReference>
<dbReference type="EMBL" id="AP019860">
    <property type="protein sequence ID" value="BBM85230.1"/>
    <property type="molecule type" value="Genomic_DNA"/>
</dbReference>
<proteinExistence type="predicted"/>
<dbReference type="KEGG" id="uam:UABAM_03593"/>
<evidence type="ECO:0000313" key="3">
    <source>
        <dbReference type="Proteomes" id="UP000326354"/>
    </source>
</evidence>
<feature type="region of interest" description="Disordered" evidence="1">
    <location>
        <begin position="497"/>
        <end position="532"/>
    </location>
</feature>
<gene>
    <name evidence="2" type="ORF">UABAM_03593</name>
</gene>
<dbReference type="AlphaFoldDB" id="A0A5S9IQD5"/>
<name>A0A5S9IQD5_UABAM</name>
<keyword evidence="3" id="KW-1185">Reference proteome</keyword>
<evidence type="ECO:0000256" key="1">
    <source>
        <dbReference type="SAM" id="MobiDB-lite"/>
    </source>
</evidence>
<organism evidence="2 3">
    <name type="scientific">Uabimicrobium amorphum</name>
    <dbReference type="NCBI Taxonomy" id="2596890"/>
    <lineage>
        <taxon>Bacteria</taxon>
        <taxon>Pseudomonadati</taxon>
        <taxon>Planctomycetota</taxon>
        <taxon>Candidatus Uabimicrobiia</taxon>
        <taxon>Candidatus Uabimicrobiales</taxon>
        <taxon>Candidatus Uabimicrobiaceae</taxon>
        <taxon>Candidatus Uabimicrobium</taxon>
    </lineage>
</organism>
<feature type="compositionally biased region" description="Basic residues" evidence="1">
    <location>
        <begin position="498"/>
        <end position="509"/>
    </location>
</feature>
<evidence type="ECO:0000313" key="2">
    <source>
        <dbReference type="EMBL" id="BBM85230.1"/>
    </source>
</evidence>
<sequence>MRIVVVLLLTSFLFSDVEKKITVRNVKNFFSICQGIAAKLKKDANEKDLMIWLIDATPGLENEIEQLKSEINYFYDCGIKDLSMAVAVIKKETEFSLDVTNSPDKVIRFLNDLQYAKGINAYKNRLLPLRRIAQKYATFPGKKSICYVTLSPWENEDKLEETLSTLKQSDYNLYVVSLEAVFSDYYSIQKKLKNPKFQFRGPEVPVDESMWSWITLPSSFYINGQKQNTFFPSGFGFYGLSRLVSQLNGWYYIYTPTRSTSSSSGKSSSGYRYYNLSHYRPKWQSRSDYTLALRKNLSKITYKYWNELASRNGISSYRSPYKISFQISENKQRTAKVTALTYTFKSLGQIKTAVKTTSAKINLIRNIKKKIEYATKKIDEQRNRECANLNLLYCNLLKSEFHLQQYLKVVLEINSMQKKLRRDFRKKQQVSIRVKTIGSFSNGLSSKAKISKVERKIVDKTLEKLNSYRAMYRGTPWGYSIETGSILTFEYKIVPQPKPKKKTKPTPKKKPQEPPTRVLTNSAEGNLQESGN</sequence>
<dbReference type="Proteomes" id="UP000326354">
    <property type="component" value="Chromosome"/>
</dbReference>
<protein>
    <submittedName>
        <fullName evidence="2">Uncharacterized protein</fullName>
    </submittedName>
</protein>
<dbReference type="OrthoDB" id="239512at2"/>
<reference evidence="2 3" key="1">
    <citation type="submission" date="2019-08" db="EMBL/GenBank/DDBJ databases">
        <title>Complete genome sequence of Candidatus Uab amorphum.</title>
        <authorList>
            <person name="Shiratori T."/>
            <person name="Suzuki S."/>
            <person name="Kakizawa Y."/>
            <person name="Ishida K."/>
        </authorList>
    </citation>
    <scope>NUCLEOTIDE SEQUENCE [LARGE SCALE GENOMIC DNA]</scope>
    <source>
        <strain evidence="2 3">SRT547</strain>
    </source>
</reference>
<accession>A0A5S9IQD5</accession>